<evidence type="ECO:0000259" key="6">
    <source>
        <dbReference type="Pfam" id="PF13847"/>
    </source>
</evidence>
<proteinExistence type="inferred from homology"/>
<dbReference type="InterPro" id="IPR029063">
    <property type="entry name" value="SAM-dependent_MTases_sf"/>
</dbReference>
<dbReference type="Proteomes" id="UP001623592">
    <property type="component" value="Unassembled WGS sequence"/>
</dbReference>
<comment type="similarity">
    <text evidence="2">Belongs to the glycosyltransferase 2 family.</text>
</comment>
<dbReference type="PANTHER" id="PTHR43179:SF12">
    <property type="entry name" value="GALACTOFURANOSYLTRANSFERASE GLFT2"/>
    <property type="match status" value="1"/>
</dbReference>
<dbReference type="RefSeq" id="WP_406788311.1">
    <property type="nucleotide sequence ID" value="NZ_JBJIAA010000011.1"/>
</dbReference>
<dbReference type="InterPro" id="IPR029044">
    <property type="entry name" value="Nucleotide-diphossugar_trans"/>
</dbReference>
<dbReference type="CDD" id="cd04186">
    <property type="entry name" value="GT_2_like_c"/>
    <property type="match status" value="1"/>
</dbReference>
<dbReference type="EC" id="2.4.-.-" evidence="7"/>
<dbReference type="EMBL" id="JBJIAA010000011">
    <property type="protein sequence ID" value="MFL0251662.1"/>
    <property type="molecule type" value="Genomic_DNA"/>
</dbReference>
<dbReference type="InterPro" id="IPR025714">
    <property type="entry name" value="Methyltranfer_dom"/>
</dbReference>
<keyword evidence="3 7" id="KW-0328">Glycosyltransferase</keyword>
<dbReference type="SUPFAM" id="SSF53335">
    <property type="entry name" value="S-adenosyl-L-methionine-dependent methyltransferases"/>
    <property type="match status" value="1"/>
</dbReference>
<evidence type="ECO:0000256" key="1">
    <source>
        <dbReference type="ARBA" id="ARBA00004776"/>
    </source>
</evidence>
<evidence type="ECO:0000259" key="5">
    <source>
        <dbReference type="Pfam" id="PF00535"/>
    </source>
</evidence>
<reference evidence="7 8" key="1">
    <citation type="submission" date="2024-11" db="EMBL/GenBank/DDBJ databases">
        <authorList>
            <person name="Heng Y.C."/>
            <person name="Lim A.C.H."/>
            <person name="Lee J.K.Y."/>
            <person name="Kittelmann S."/>
        </authorList>
    </citation>
    <scope>NUCLEOTIDE SEQUENCE [LARGE SCALE GENOMIC DNA]</scope>
    <source>
        <strain evidence="7 8">WILCCON 0114</strain>
    </source>
</reference>
<protein>
    <submittedName>
        <fullName evidence="7">Glycosyltransferase</fullName>
        <ecNumber evidence="7">2.4.-.-</ecNumber>
    </submittedName>
</protein>
<comment type="caution">
    <text evidence="7">The sequence shown here is derived from an EMBL/GenBank/DDBJ whole genome shotgun (WGS) entry which is preliminary data.</text>
</comment>
<dbReference type="PANTHER" id="PTHR43179">
    <property type="entry name" value="RHAMNOSYLTRANSFERASE WBBL"/>
    <property type="match status" value="1"/>
</dbReference>
<evidence type="ECO:0000256" key="3">
    <source>
        <dbReference type="ARBA" id="ARBA00022676"/>
    </source>
</evidence>
<dbReference type="Pfam" id="PF13847">
    <property type="entry name" value="Methyltransf_31"/>
    <property type="match status" value="1"/>
</dbReference>
<dbReference type="CDD" id="cd02440">
    <property type="entry name" value="AdoMet_MTases"/>
    <property type="match status" value="1"/>
</dbReference>
<dbReference type="Gene3D" id="1.25.40.10">
    <property type="entry name" value="Tetratricopeptide repeat domain"/>
    <property type="match status" value="2"/>
</dbReference>
<accession>A0ABW8TIL7</accession>
<comment type="pathway">
    <text evidence="1">Cell wall biogenesis; cell wall polysaccharide biosynthesis.</text>
</comment>
<keyword evidence="8" id="KW-1185">Reference proteome</keyword>
<name>A0ABW8TIL7_9CLOT</name>
<dbReference type="SUPFAM" id="SSF53448">
    <property type="entry name" value="Nucleotide-diphospho-sugar transferases"/>
    <property type="match status" value="1"/>
</dbReference>
<evidence type="ECO:0000313" key="7">
    <source>
        <dbReference type="EMBL" id="MFL0251662.1"/>
    </source>
</evidence>
<gene>
    <name evidence="7" type="ORF">ACJDT4_14660</name>
</gene>
<dbReference type="Gene3D" id="3.40.50.150">
    <property type="entry name" value="Vaccinia Virus protein VP39"/>
    <property type="match status" value="1"/>
</dbReference>
<dbReference type="SUPFAM" id="SSF48452">
    <property type="entry name" value="TPR-like"/>
    <property type="match status" value="1"/>
</dbReference>
<keyword evidence="4 7" id="KW-0808">Transferase</keyword>
<dbReference type="GO" id="GO:0016757">
    <property type="term" value="F:glycosyltransferase activity"/>
    <property type="evidence" value="ECO:0007669"/>
    <property type="project" value="UniProtKB-KW"/>
</dbReference>
<evidence type="ECO:0000256" key="2">
    <source>
        <dbReference type="ARBA" id="ARBA00006739"/>
    </source>
</evidence>
<dbReference type="InterPro" id="IPR011990">
    <property type="entry name" value="TPR-like_helical_dom_sf"/>
</dbReference>
<feature type="domain" description="Methyltransferase" evidence="6">
    <location>
        <begin position="259"/>
        <end position="363"/>
    </location>
</feature>
<dbReference type="InterPro" id="IPR001173">
    <property type="entry name" value="Glyco_trans_2-like"/>
</dbReference>
<evidence type="ECO:0000313" key="8">
    <source>
        <dbReference type="Proteomes" id="UP001623592"/>
    </source>
</evidence>
<dbReference type="Pfam" id="PF00535">
    <property type="entry name" value="Glycos_transf_2"/>
    <property type="match status" value="1"/>
</dbReference>
<evidence type="ECO:0000256" key="4">
    <source>
        <dbReference type="ARBA" id="ARBA00022679"/>
    </source>
</evidence>
<dbReference type="Gene3D" id="3.90.550.10">
    <property type="entry name" value="Spore Coat Polysaccharide Biosynthesis Protein SpsA, Chain A"/>
    <property type="match status" value="1"/>
</dbReference>
<sequence length="720" mass="83617">MKTSMVILTYNNLEYTKQCIDSIRKYTEYGTYEIIVVDNASLDGTVEWLKEQEDIKKVFNNENQGFPKGCNQGIEISTGENILLLNNDVIVTVNWLSNMIKCLYSSEDIGAVGAVSNSVAYCQQVSVNYNNLYGLNRFAEKYNISDPSKWEERIRLIGFCMLIKKKVLDEVGLLDERFSHENFEDDDLSLRIREKGYKNVLCKDTFIHHYGGASFGKSDKYNSLIDINEEKFYEKWKFRIQETTAMNYNLISRIKEDENKEFSVLDIGCGCGANLLAIKNKYKNVKLFGVDKNEYALEQAKIIAQTCTCDAESFQFSFDENKFDYIIMDNILNLLCKPEKFLRKIKSYLKADGKLIISVANAMNYRFIYSILYGGKLYKNNLTFNVIYDKPTTLFNYNELSSVLLNCDYKSLDFNRVVSDFASGDEAFINKLCELFGKDKKEQYMTYEYIVVACNNQNINKLDRVIKSIEEEETFKDVSGDIINLIKNLNVTCEDIIKSVNEISNNKIEVLNYVASIMLLNEFYEYIIPLLQRAFEINPKDKDTIYNIGYVLHLFKNDELAMKYLDMLEVKNEETVNLVNEIKSNMNKFDENEVKFLLRRIENNIEVEQSKNKVVEMMLNGILNCDSIIKIVSKDIIKKDVILDEIAILCYKNKLYEEVIPLLQKSYEINNANIDTIYNIGYMLHKFGQDEIALKYLSLKEDEDIEIKKLIEIIRGDINE</sequence>
<organism evidence="7 8">
    <name type="scientific">Clostridium neuense</name>
    <dbReference type="NCBI Taxonomy" id="1728934"/>
    <lineage>
        <taxon>Bacteria</taxon>
        <taxon>Bacillati</taxon>
        <taxon>Bacillota</taxon>
        <taxon>Clostridia</taxon>
        <taxon>Eubacteriales</taxon>
        <taxon>Clostridiaceae</taxon>
        <taxon>Clostridium</taxon>
    </lineage>
</organism>
<feature type="domain" description="Glycosyltransferase 2-like" evidence="5">
    <location>
        <begin position="4"/>
        <end position="171"/>
    </location>
</feature>